<sequence>CAPTFTTTPKDKVYVTEGQSLTLPWGYNADGHTVAAVDLSYTQTGGGDVLIARKGSWTSLSNLSSQWLLW</sequence>
<dbReference type="AlphaFoldDB" id="A0A9W9YAT1"/>
<accession>A0A9W9YAT1</accession>
<organism evidence="1 2">
    <name type="scientific">Desmophyllum pertusum</name>
    <dbReference type="NCBI Taxonomy" id="174260"/>
    <lineage>
        <taxon>Eukaryota</taxon>
        <taxon>Metazoa</taxon>
        <taxon>Cnidaria</taxon>
        <taxon>Anthozoa</taxon>
        <taxon>Hexacorallia</taxon>
        <taxon>Scleractinia</taxon>
        <taxon>Caryophylliina</taxon>
        <taxon>Caryophylliidae</taxon>
        <taxon>Desmophyllum</taxon>
    </lineage>
</organism>
<gene>
    <name evidence="1" type="ORF">OS493_035728</name>
</gene>
<evidence type="ECO:0000313" key="1">
    <source>
        <dbReference type="EMBL" id="KAJ7320934.1"/>
    </source>
</evidence>
<dbReference type="EMBL" id="MU827832">
    <property type="protein sequence ID" value="KAJ7320934.1"/>
    <property type="molecule type" value="Genomic_DNA"/>
</dbReference>
<protein>
    <submittedName>
        <fullName evidence="1">Uncharacterized protein</fullName>
    </submittedName>
</protein>
<comment type="caution">
    <text evidence="1">The sequence shown here is derived from an EMBL/GenBank/DDBJ whole genome shotgun (WGS) entry which is preliminary data.</text>
</comment>
<proteinExistence type="predicted"/>
<keyword evidence="2" id="KW-1185">Reference proteome</keyword>
<evidence type="ECO:0000313" key="2">
    <source>
        <dbReference type="Proteomes" id="UP001163046"/>
    </source>
</evidence>
<reference evidence="1" key="1">
    <citation type="submission" date="2023-01" db="EMBL/GenBank/DDBJ databases">
        <title>Genome assembly of the deep-sea coral Lophelia pertusa.</title>
        <authorList>
            <person name="Herrera S."/>
            <person name="Cordes E."/>
        </authorList>
    </citation>
    <scope>NUCLEOTIDE SEQUENCE</scope>
    <source>
        <strain evidence="1">USNM1676648</strain>
        <tissue evidence="1">Polyp</tissue>
    </source>
</reference>
<feature type="non-terminal residue" evidence="1">
    <location>
        <position position="1"/>
    </location>
</feature>
<dbReference type="Proteomes" id="UP001163046">
    <property type="component" value="Unassembled WGS sequence"/>
</dbReference>
<name>A0A9W9YAT1_9CNID</name>